<organism evidence="2 3">
    <name type="scientific">Petrotoga mexicana DSM 14811</name>
    <dbReference type="NCBI Taxonomy" id="1122954"/>
    <lineage>
        <taxon>Bacteria</taxon>
        <taxon>Thermotogati</taxon>
        <taxon>Thermotogota</taxon>
        <taxon>Thermotogae</taxon>
        <taxon>Petrotogales</taxon>
        <taxon>Petrotogaceae</taxon>
        <taxon>Petrotoga</taxon>
    </lineage>
</organism>
<proteinExistence type="predicted"/>
<evidence type="ECO:0000313" key="2">
    <source>
        <dbReference type="EMBL" id="PNS00498.1"/>
    </source>
</evidence>
<gene>
    <name evidence="2" type="ORF">X927_03165</name>
</gene>
<feature type="region of interest" description="Disordered" evidence="1">
    <location>
        <begin position="26"/>
        <end position="46"/>
    </location>
</feature>
<dbReference type="EMBL" id="AZRN01000010">
    <property type="protein sequence ID" value="PNS00498.1"/>
    <property type="molecule type" value="Genomic_DNA"/>
</dbReference>
<keyword evidence="3" id="KW-1185">Reference proteome</keyword>
<reference evidence="2 3" key="1">
    <citation type="submission" date="2013-12" db="EMBL/GenBank/DDBJ databases">
        <title>Comparative genomics of Petrotoga isolates.</title>
        <authorList>
            <person name="Nesbo C.L."/>
            <person name="Charchuk R."/>
            <person name="Chow K."/>
        </authorList>
    </citation>
    <scope>NUCLEOTIDE SEQUENCE [LARGE SCALE GENOMIC DNA]</scope>
    <source>
        <strain evidence="2 3">DSM 14811</strain>
    </source>
</reference>
<evidence type="ECO:0000313" key="3">
    <source>
        <dbReference type="Proteomes" id="UP000236604"/>
    </source>
</evidence>
<sequence>MKSVIQLVLAIGKFLPISIWKHNKNLGGENQRPDPGHPFMKGDITT</sequence>
<dbReference type="AlphaFoldDB" id="A0A2K1PCP0"/>
<dbReference type="Proteomes" id="UP000236604">
    <property type="component" value="Unassembled WGS sequence"/>
</dbReference>
<protein>
    <submittedName>
        <fullName evidence="2">Uncharacterized protein</fullName>
    </submittedName>
</protein>
<accession>A0A2K1PCP0</accession>
<evidence type="ECO:0000256" key="1">
    <source>
        <dbReference type="SAM" id="MobiDB-lite"/>
    </source>
</evidence>
<name>A0A2K1PCP0_9BACT</name>
<comment type="caution">
    <text evidence="2">The sequence shown here is derived from an EMBL/GenBank/DDBJ whole genome shotgun (WGS) entry which is preliminary data.</text>
</comment>